<name>A0ABT2RGK5_9ENTR</name>
<evidence type="ECO:0000259" key="7">
    <source>
        <dbReference type="Pfam" id="PF17287"/>
    </source>
</evidence>
<reference evidence="8" key="1">
    <citation type="submission" date="2022-05" db="EMBL/GenBank/DDBJ databases">
        <title>Description of a novel species of Leclercia; Leclercia tamurae and the Proposal for a Novel Genus Silvania gen. nov. Containing Two Novel Species Silvania hatchlandensis sp. nov. and Silvania confinis sp. nov. Isolated from the Rhizosphere of Oak.</title>
        <authorList>
            <person name="Maddock D.W."/>
            <person name="Brady C.L."/>
            <person name="Denman S."/>
            <person name="Arnold D."/>
        </authorList>
    </citation>
    <scope>NUCLEOTIDE SEQUENCE</scope>
    <source>
        <strain evidence="8">H6S3</strain>
    </source>
</reference>
<feature type="domain" description="Haemolysin activator HlyB C-terminal" evidence="5">
    <location>
        <begin position="210"/>
        <end position="522"/>
    </location>
</feature>
<evidence type="ECO:0000256" key="4">
    <source>
        <dbReference type="SAM" id="MobiDB-lite"/>
    </source>
</evidence>
<evidence type="ECO:0000259" key="6">
    <source>
        <dbReference type="Pfam" id="PF08479"/>
    </source>
</evidence>
<comment type="caution">
    <text evidence="8">The sequence shown here is derived from an EMBL/GenBank/DDBJ whole genome shotgun (WGS) entry which is preliminary data.</text>
</comment>
<evidence type="ECO:0000259" key="5">
    <source>
        <dbReference type="Pfam" id="PF03865"/>
    </source>
</evidence>
<dbReference type="Proteomes" id="UP001062027">
    <property type="component" value="Unassembled WGS sequence"/>
</dbReference>
<proteinExistence type="predicted"/>
<dbReference type="InterPro" id="IPR051544">
    <property type="entry name" value="TPS_OM_transporter"/>
</dbReference>
<keyword evidence="2" id="KW-0812">Transmembrane</keyword>
<dbReference type="PIRSF" id="PIRSF029745">
    <property type="entry name" value="FhaC"/>
    <property type="match status" value="1"/>
</dbReference>
<dbReference type="Pfam" id="PF03865">
    <property type="entry name" value="ShlB"/>
    <property type="match status" value="1"/>
</dbReference>
<dbReference type="Pfam" id="PF08479">
    <property type="entry name" value="POTRA_2"/>
    <property type="match status" value="1"/>
</dbReference>
<dbReference type="RefSeq" id="WP_262664057.1">
    <property type="nucleotide sequence ID" value="NZ_JAMHKS010000077.1"/>
</dbReference>
<evidence type="ECO:0000256" key="2">
    <source>
        <dbReference type="ARBA" id="ARBA00022692"/>
    </source>
</evidence>
<evidence type="ECO:0000313" key="9">
    <source>
        <dbReference type="Proteomes" id="UP001062027"/>
    </source>
</evidence>
<dbReference type="Pfam" id="PF17287">
    <property type="entry name" value="POTRA_3"/>
    <property type="match status" value="1"/>
</dbReference>
<keyword evidence="1" id="KW-1134">Transmembrane beta strand</keyword>
<dbReference type="InterPro" id="IPR027282">
    <property type="entry name" value="TPS"/>
</dbReference>
<dbReference type="InterPro" id="IPR005565">
    <property type="entry name" value="Hemolysn_activator_HlyB_C"/>
</dbReference>
<dbReference type="InterPro" id="IPR035251">
    <property type="entry name" value="ShlB_POTRA"/>
</dbReference>
<keyword evidence="1" id="KW-0472">Membrane</keyword>
<feature type="domain" description="ShlB POTRA" evidence="7">
    <location>
        <begin position="149"/>
        <end position="204"/>
    </location>
</feature>
<organism evidence="8 9">
    <name type="scientific">Leclercia tamurae</name>
    <dbReference type="NCBI Taxonomy" id="2926467"/>
    <lineage>
        <taxon>Bacteria</taxon>
        <taxon>Pseudomonadati</taxon>
        <taxon>Pseudomonadota</taxon>
        <taxon>Gammaproteobacteria</taxon>
        <taxon>Enterobacterales</taxon>
        <taxon>Enterobacteriaceae</taxon>
        <taxon>Leclercia</taxon>
    </lineage>
</organism>
<dbReference type="Gene3D" id="2.40.160.50">
    <property type="entry name" value="membrane protein fhac: a member of the omp85/tpsb transporter family"/>
    <property type="match status" value="1"/>
</dbReference>
<dbReference type="PANTHER" id="PTHR34597:SF3">
    <property type="entry name" value="OUTER MEMBRANE TRANSPORTER CDIB"/>
    <property type="match status" value="1"/>
</dbReference>
<protein>
    <submittedName>
        <fullName evidence="8">ShlB/FhaC/HecB family hemolysin secretion/activation protein</fullName>
    </submittedName>
</protein>
<evidence type="ECO:0000313" key="8">
    <source>
        <dbReference type="EMBL" id="MCU6679836.1"/>
    </source>
</evidence>
<gene>
    <name evidence="8" type="ORF">M8318_19490</name>
</gene>
<evidence type="ECO:0000256" key="1">
    <source>
        <dbReference type="ARBA" id="ARBA00022452"/>
    </source>
</evidence>
<feature type="region of interest" description="Disordered" evidence="4">
    <location>
        <begin position="28"/>
        <end position="50"/>
    </location>
</feature>
<dbReference type="Gene3D" id="3.10.20.310">
    <property type="entry name" value="membrane protein fhac"/>
    <property type="match status" value="1"/>
</dbReference>
<keyword evidence="3" id="KW-0998">Cell outer membrane</keyword>
<evidence type="ECO:0000256" key="3">
    <source>
        <dbReference type="ARBA" id="ARBA00023237"/>
    </source>
</evidence>
<keyword evidence="9" id="KW-1185">Reference proteome</keyword>
<dbReference type="EMBL" id="JAMHKS010000077">
    <property type="protein sequence ID" value="MCU6679836.1"/>
    <property type="molecule type" value="Genomic_DNA"/>
</dbReference>
<dbReference type="PANTHER" id="PTHR34597">
    <property type="entry name" value="SLR1661 PROTEIN"/>
    <property type="match status" value="1"/>
</dbReference>
<dbReference type="InterPro" id="IPR013686">
    <property type="entry name" value="Polypept-transport_assoc_ShlB"/>
</dbReference>
<sequence>MLKNNNGFIAGFIIFITLCHTAIASTAHPSTNQSEQDRAREAALTPQQQEYQSTRVYSAEEKIIFPKERDCKFIKEVNIESEDRALTQKLLGKLVSQAKSQCLGIAGIRLLTRSLQNELIVKGYITSLIDIPSQSLESGILQLTLTYGKIGHIAFATDEPVTRTGLWNALPFSAGDILRLPDLEQGMANLQRIPGSAAHMKLLPGQNHAESDVRLTRQLDKSWQVGAWLDDAGSHATGRYQGGGALYLYDMASLNDILYVAAGGDVEFNQHDDGNKNASVYYSVPFGYWNMSVYAAHSEYLQQFRGQWSTTDYESKNRYYSATLSRLISHTRTQKTMLDAKIFKSTSRYYFGGSELSVMRKQNPGWDLTLRHQHYFDSKIIEASLGVQNRLPWLSSTSTPEENAGLYDKHARILHADLKALMKFPLTGNKFSWSPQISAQLSPDILSSDNKMNIGNRWTVRGFDGERTLSGNQGWYWRNDFSWDIPSPNQQFYTGLDIGRLTGSEQYGQGKVLSGAVLGLRGENFSTQYDFFIGTPLSKPDNFHTQALNMGFSLQWRY</sequence>
<accession>A0ABT2RGK5</accession>
<feature type="domain" description="Polypeptide-transport-associated ShlB-type" evidence="6">
    <location>
        <begin position="74"/>
        <end position="148"/>
    </location>
</feature>